<feature type="region of interest" description="Disordered" evidence="1">
    <location>
        <begin position="2256"/>
        <end position="2280"/>
    </location>
</feature>
<gene>
    <name evidence="3" type="ORF">Tci_058275</name>
</gene>
<name>A0A6L2NKZ6_TANCI</name>
<evidence type="ECO:0000259" key="2">
    <source>
        <dbReference type="Pfam" id="PF07727"/>
    </source>
</evidence>
<feature type="compositionally biased region" description="Basic and acidic residues" evidence="1">
    <location>
        <begin position="970"/>
        <end position="983"/>
    </location>
</feature>
<dbReference type="InterPro" id="IPR013103">
    <property type="entry name" value="RVT_2"/>
</dbReference>
<proteinExistence type="predicted"/>
<dbReference type="PANTHER" id="PTHR11439">
    <property type="entry name" value="GAG-POL-RELATED RETROTRANSPOSON"/>
    <property type="match status" value="1"/>
</dbReference>
<dbReference type="EMBL" id="BKCJ010009292">
    <property type="protein sequence ID" value="GEU86297.1"/>
    <property type="molecule type" value="Genomic_DNA"/>
</dbReference>
<evidence type="ECO:0000256" key="1">
    <source>
        <dbReference type="SAM" id="MobiDB-lite"/>
    </source>
</evidence>
<reference evidence="3" key="1">
    <citation type="journal article" date="2019" name="Sci. Rep.">
        <title>Draft genome of Tanacetum cinerariifolium, the natural source of mosquito coil.</title>
        <authorList>
            <person name="Yamashiro T."/>
            <person name="Shiraishi A."/>
            <person name="Satake H."/>
            <person name="Nakayama K."/>
        </authorList>
    </citation>
    <scope>NUCLEOTIDE SEQUENCE</scope>
</reference>
<organism evidence="3">
    <name type="scientific">Tanacetum cinerariifolium</name>
    <name type="common">Dalmatian daisy</name>
    <name type="synonym">Chrysanthemum cinerariifolium</name>
    <dbReference type="NCBI Taxonomy" id="118510"/>
    <lineage>
        <taxon>Eukaryota</taxon>
        <taxon>Viridiplantae</taxon>
        <taxon>Streptophyta</taxon>
        <taxon>Embryophyta</taxon>
        <taxon>Tracheophyta</taxon>
        <taxon>Spermatophyta</taxon>
        <taxon>Magnoliopsida</taxon>
        <taxon>eudicotyledons</taxon>
        <taxon>Gunneridae</taxon>
        <taxon>Pentapetalae</taxon>
        <taxon>asterids</taxon>
        <taxon>campanulids</taxon>
        <taxon>Asterales</taxon>
        <taxon>Asteraceae</taxon>
        <taxon>Asteroideae</taxon>
        <taxon>Anthemideae</taxon>
        <taxon>Anthemidinae</taxon>
        <taxon>Tanacetum</taxon>
    </lineage>
</organism>
<protein>
    <recommendedName>
        <fullName evidence="2">Reverse transcriptase Ty1/copia-type domain-containing protein</fullName>
    </recommendedName>
</protein>
<dbReference type="CDD" id="cd09272">
    <property type="entry name" value="RNase_HI_RT_Ty1"/>
    <property type="match status" value="1"/>
</dbReference>
<dbReference type="Pfam" id="PF07727">
    <property type="entry name" value="RVT_2"/>
    <property type="match status" value="1"/>
</dbReference>
<feature type="region of interest" description="Disordered" evidence="1">
    <location>
        <begin position="968"/>
        <end position="987"/>
    </location>
</feature>
<feature type="compositionally biased region" description="Basic and acidic residues" evidence="1">
    <location>
        <begin position="2256"/>
        <end position="2278"/>
    </location>
</feature>
<feature type="domain" description="Reverse transcriptase Ty1/copia-type" evidence="2">
    <location>
        <begin position="1161"/>
        <end position="1328"/>
    </location>
</feature>
<feature type="region of interest" description="Disordered" evidence="1">
    <location>
        <begin position="2178"/>
        <end position="2208"/>
    </location>
</feature>
<comment type="caution">
    <text evidence="3">The sequence shown here is derived from an EMBL/GenBank/DDBJ whole genome shotgun (WGS) entry which is preliminary data.</text>
</comment>
<dbReference type="SUPFAM" id="SSF56672">
    <property type="entry name" value="DNA/RNA polymerases"/>
    <property type="match status" value="1"/>
</dbReference>
<accession>A0A6L2NKZ6</accession>
<feature type="region of interest" description="Disordered" evidence="1">
    <location>
        <begin position="1879"/>
        <end position="1904"/>
    </location>
</feature>
<sequence length="2316" mass="259938">MSTPTFAKTHNLIAYLEKPTESEGFIQIIDFLNGSLVKYALTTYPEVDDAEGTSCLTNAEIFKGLARIGYEKPSDKLTIYKAFFSPQWKFLIYTILQCLSAKTTSCEHNVPLPSPFHDPLPCGEDNLKLKELMDLCTNLSNKVLDLESEVLDIKSTYKEKIEKLESREESSKQGRKITDIDADVEINLEKVQDESYNLDLDHQEKVLSMLDVNDEEPADVKEVLKVVKDAKLTTKVVTTAGVDIVPDDDDVYTDATPLASKIPITDYKIHTERNRPHFKIIRANGNHSERMYPLTHFTLEEMINDVGLEVEDESKMSVELLRLVRRQLNEGLCCYDKYRGVAQHPKSDMIGGPLIDKGAGQELRGPPLGDKETDAAKLKLKLLMINAATAASNSPVPTRIVEGVSQPVAPTTAKQKLARKNEVKARGTLLMALPDKHQLNFNSYKDAKTLMEAIENLKIYETEVKHSSSTSTESHNLTFVSSSQTDRTTNSVSAAVTIFAVGSKLPASPLPNVDSLSNAVIYSFFASQSSSPQLDNEDLKQIDVDDLKEMDLRWWMAMLTMRARRKCRSPKDQRRPGITEPHRRIVPIETSTSDALVSQCDGTRSYDWSYQAEEEPANFALMGFSSISSSSSSDNEAMFDCENYYSSESDCETWPPSNLYNRFVPSGGYHAVPPPYTGTFMPPKPDLVFHIAPFAETEHLAFNPIETTFQATTSVLASPQSDSSGKRRNKKTCFHSIPPAVLPQSQSVLTTTVRPVNAALPNLPMTRPTCLPNQLSLKVNVIRSDNGTKFKNSDLNQFCRIKNRVLVTKPHNKTPYELLHGRSPSIGFMKPFGCPVTILNALDHLGKFQGKVDDGFLIGYSVCSKAFRVFNSKIYIVQETLHVTFLENKPNVSGAGPTWLFDIDNLSGTMNYHPVSVANQTNSGAGFQDSFDAEKAGEEVTQTYVLFLAWSAGSTNPQDNDKMLFSAQTRKQDDKTEREDKGKSHVGSFTRYRDLNAEFKECSNTSSNGVNAASSSVPTAGHNFINNTNNFSAAGPSNTAVSPTYKYSSFQDASTSSHDPDMLALEDFTYSDDEAAVGAEADINNLESSILVTPIPITRIHKEHPISQIIGNLSLTTQKRSMVRAVKDQGGLSQMFDKDFHTCMFSCFLSQEEPKRIHQALKDPSWIKAMQEELLQFKMQKDERGIVIRNKARLVAQGHKQEDGIDYEEVFAPVARIEAIRLFLAYASFMGFLVYQMDVKSAFPYDTIEEEVYVCQPRGFEDPDHHDKVYKVVKALYGLHQAPRAWYETLATYLLKNGFQKGTIDQTLFIKKKKRDILLVQIYVDDIIFGLQVKQKKDGIFISQDKCVAEILRKFRLTEGKSASTPIDAEKPFLKDPDGEDVDVHTYMSMIGSLMYLTSSRLDIMFAVCACARFQVTPKASHLNAVKRIFRYLKGKPYLGLWYPKDSPFDLVAYSDSDYAGASLDKKSTTGRCQFIVCRLISWQCKMQTVVATSSTEAEYVAAASGWQTATGKENSNPFMAGSLPKTILATFLHIIDSPLLGVNTPRTNEDRLEILELTVFMLQMVFWNTAIVKQSADVTRLQALVDKKKVMISKAIIREVLRLDDAKGVDSLPNEEIFTGLARMGSAVASTVICLSTGRKFNFSKFIFDSLVRNVDSRSKFYMYPRFIQLIIQNQLDEQVQADAAVTTALEDVTVATALDACAALTLRVKYLEHTKEAQTLEITQLKKWLKKLERVNKVKTFKLRRLKKVGTSQRVETSDNTIMEDVSNQGRMIVELDRDEGVELIEIYQIDLDHPSKVLSMQEDDSEVQEAVEVVTTAKLITKVVNAASTPVSAASTIIPIAKQIIPAAEPNITAVTIIAAPVKVATASTRRRRRVVIKDPEVESSAKTSDETNSKDKGKGILVKEPKPMKKKQQVKMDEAYARKLHEELNQDIDWDVAIEHSYDDIRPIFEAKFNTNMEFLLKSKEQIEEESRIVSDEDNNVYTEATPLARKVPVMDYQIILLNNKPRYKIIKADETHQLYASFITVLKNFDRDDLETLWSIVKERFSTSKPKNFSDEYLLTTLKTMFERPDGQDNVWKSQRSVHGQAMVKSYKLLTSCGVHIISFTTTQLILLVERRYPLSRFTLEQMLNVLLELMLPRSLKKNTKCFSAADVAKLKLKLLMINAAAAASKFGDSYKSPPEETAKDKGLAGEVSSSTKKKGRTVAITAEEMRKRKNDPNGSQFKYKDISHIDDEDIEEIDIKWNLALLSMRADRSQDRGKKESYKKDPKVEEPTPKAIKAIDGIGWDWSYMAEEDEASNNHAVVADEEEVPT</sequence>
<dbReference type="InterPro" id="IPR043502">
    <property type="entry name" value="DNA/RNA_pol_sf"/>
</dbReference>
<feature type="compositionally biased region" description="Basic and acidic residues" evidence="1">
    <location>
        <begin position="2183"/>
        <end position="2193"/>
    </location>
</feature>
<feature type="compositionally biased region" description="Basic and acidic residues" evidence="1">
    <location>
        <begin position="1891"/>
        <end position="1904"/>
    </location>
</feature>
<dbReference type="PANTHER" id="PTHR11439:SF495">
    <property type="entry name" value="REVERSE TRANSCRIPTASE, RNA-DEPENDENT DNA POLYMERASE-RELATED"/>
    <property type="match status" value="1"/>
</dbReference>
<evidence type="ECO:0000313" key="3">
    <source>
        <dbReference type="EMBL" id="GEU86297.1"/>
    </source>
</evidence>